<comment type="similarity">
    <text evidence="7">Belongs to the aspartate/glutamate racemases family.</text>
</comment>
<evidence type="ECO:0000256" key="5">
    <source>
        <dbReference type="ARBA" id="ARBA00023235"/>
    </source>
</evidence>
<feature type="binding site" evidence="7">
    <location>
        <begin position="41"/>
        <end position="42"/>
    </location>
    <ligand>
        <name>substrate</name>
    </ligand>
</feature>
<evidence type="ECO:0000256" key="6">
    <source>
        <dbReference type="ARBA" id="ARBA00023316"/>
    </source>
</evidence>
<dbReference type="Proteomes" id="UP000761574">
    <property type="component" value="Unassembled WGS sequence"/>
</dbReference>
<keyword evidence="9" id="KW-1185">Reference proteome</keyword>
<keyword evidence="4 7" id="KW-0573">Peptidoglycan synthesis</keyword>
<dbReference type="EMBL" id="BPFB01000011">
    <property type="protein sequence ID" value="GIU45140.1"/>
    <property type="molecule type" value="Genomic_DNA"/>
</dbReference>
<evidence type="ECO:0000256" key="2">
    <source>
        <dbReference type="ARBA" id="ARBA00013090"/>
    </source>
</evidence>
<dbReference type="RefSeq" id="WP_110458691.1">
    <property type="nucleotide sequence ID" value="NZ_BPFB01000011.1"/>
</dbReference>
<comment type="catalytic activity">
    <reaction evidence="1 7">
        <text>L-glutamate = D-glutamate</text>
        <dbReference type="Rhea" id="RHEA:12813"/>
        <dbReference type="ChEBI" id="CHEBI:29985"/>
        <dbReference type="ChEBI" id="CHEBI:29986"/>
        <dbReference type="EC" id="5.1.1.3"/>
    </reaction>
</comment>
<keyword evidence="5 7" id="KW-0413">Isomerase</keyword>
<feature type="binding site" evidence="7">
    <location>
        <begin position="184"/>
        <end position="185"/>
    </location>
    <ligand>
        <name>substrate</name>
    </ligand>
</feature>
<dbReference type="HAMAP" id="MF_00258">
    <property type="entry name" value="Glu_racemase"/>
    <property type="match status" value="1"/>
</dbReference>
<evidence type="ECO:0000256" key="7">
    <source>
        <dbReference type="HAMAP-Rule" id="MF_00258"/>
    </source>
</evidence>
<comment type="function">
    <text evidence="7">Provides the (R)-glutamate required for cell wall biosynthesis.</text>
</comment>
<comment type="pathway">
    <text evidence="7">Cell wall biogenesis; peptidoglycan biosynthesis.</text>
</comment>
<evidence type="ECO:0000256" key="1">
    <source>
        <dbReference type="ARBA" id="ARBA00001602"/>
    </source>
</evidence>
<feature type="binding site" evidence="7">
    <location>
        <begin position="9"/>
        <end position="10"/>
    </location>
    <ligand>
        <name>substrate</name>
    </ligand>
</feature>
<organism evidence="8 9">
    <name type="scientific">Shewanella algidipiscicola</name>
    <dbReference type="NCBI Taxonomy" id="614070"/>
    <lineage>
        <taxon>Bacteria</taxon>
        <taxon>Pseudomonadati</taxon>
        <taxon>Pseudomonadota</taxon>
        <taxon>Gammaproteobacteria</taxon>
        <taxon>Alteromonadales</taxon>
        <taxon>Shewanellaceae</taxon>
        <taxon>Shewanella</taxon>
    </lineage>
</organism>
<evidence type="ECO:0000256" key="3">
    <source>
        <dbReference type="ARBA" id="ARBA00022960"/>
    </source>
</evidence>
<dbReference type="NCBIfam" id="TIGR00067">
    <property type="entry name" value="glut_race"/>
    <property type="match status" value="1"/>
</dbReference>
<dbReference type="PANTHER" id="PTHR21198">
    <property type="entry name" value="GLUTAMATE RACEMASE"/>
    <property type="match status" value="1"/>
</dbReference>
<gene>
    <name evidence="7 8" type="primary">murI</name>
    <name evidence="8" type="ORF">TUM4630_12520</name>
</gene>
<sequence>MSANILVFDSGVGGLSILTEIKQTLPNENYYYLFDNARLPYGELEEDVLIDGAVQLITQAVGRVTADIVVVACNTASTLILPVLRARLAIPVVGVVPAIKPAATTSLNKRIGLLATPGTVNRTYTRTLIQKFAADCEVTCFGSSELVLLAEAKMAQEPIDHALLTQVLSPIKQSGIDTLVLGCTHFPILKAELQHYLGEGVRLLDSAKAIAARVKTLLNGDTTEGKRGESHAFFTTQEISKGLKTTLVEYGFSSIGQLRP</sequence>
<dbReference type="InterPro" id="IPR018187">
    <property type="entry name" value="Asp/Glu_racemase_AS_1"/>
</dbReference>
<accession>A0ABQ4PC47</accession>
<keyword evidence="3 7" id="KW-0133">Cell shape</keyword>
<dbReference type="InterPro" id="IPR015942">
    <property type="entry name" value="Asp/Glu/hydantoin_racemase"/>
</dbReference>
<dbReference type="InterPro" id="IPR033134">
    <property type="entry name" value="Asp/Glu_racemase_AS_2"/>
</dbReference>
<keyword evidence="6 7" id="KW-0961">Cell wall biogenesis/degradation</keyword>
<dbReference type="InterPro" id="IPR001920">
    <property type="entry name" value="Asp/Glu_race"/>
</dbReference>
<dbReference type="EC" id="5.1.1.3" evidence="2 7"/>
<dbReference type="PANTHER" id="PTHR21198:SF2">
    <property type="entry name" value="GLUTAMATE RACEMASE"/>
    <property type="match status" value="1"/>
</dbReference>
<feature type="active site" description="Proton donor/acceptor" evidence="7">
    <location>
        <position position="183"/>
    </location>
</feature>
<dbReference type="Pfam" id="PF01177">
    <property type="entry name" value="Asp_Glu_race"/>
    <property type="match status" value="1"/>
</dbReference>
<evidence type="ECO:0000256" key="4">
    <source>
        <dbReference type="ARBA" id="ARBA00022984"/>
    </source>
</evidence>
<protein>
    <recommendedName>
        <fullName evidence="2 7">Glutamate racemase</fullName>
        <ecNumber evidence="2 7">5.1.1.3</ecNumber>
    </recommendedName>
</protein>
<dbReference type="PROSITE" id="PS00923">
    <property type="entry name" value="ASP_GLU_RACEMASE_1"/>
    <property type="match status" value="1"/>
</dbReference>
<dbReference type="PROSITE" id="PS00924">
    <property type="entry name" value="ASP_GLU_RACEMASE_2"/>
    <property type="match status" value="1"/>
</dbReference>
<dbReference type="InterPro" id="IPR004391">
    <property type="entry name" value="Glu_race"/>
</dbReference>
<feature type="binding site" evidence="7">
    <location>
        <begin position="74"/>
        <end position="75"/>
    </location>
    <ligand>
        <name>substrate</name>
    </ligand>
</feature>
<proteinExistence type="inferred from homology"/>
<evidence type="ECO:0000313" key="8">
    <source>
        <dbReference type="EMBL" id="GIU45140.1"/>
    </source>
</evidence>
<name>A0ABQ4PC47_9GAMM</name>
<reference evidence="8 9" key="1">
    <citation type="submission" date="2021-05" db="EMBL/GenBank/DDBJ databases">
        <title>Molecular characterization for Shewanella algae harboring chromosomal blaOXA-55-like strains isolated from clinical and environment sample.</title>
        <authorList>
            <person name="Ohama Y."/>
            <person name="Aoki K."/>
            <person name="Harada S."/>
            <person name="Moriya K."/>
            <person name="Ishii Y."/>
            <person name="Tateda K."/>
        </authorList>
    </citation>
    <scope>NUCLEOTIDE SEQUENCE [LARGE SCALE GENOMIC DNA]</scope>
    <source>
        <strain evidence="8 9">LMG 23746</strain>
    </source>
</reference>
<feature type="active site" description="Proton donor/acceptor" evidence="7">
    <location>
        <position position="73"/>
    </location>
</feature>
<dbReference type="SUPFAM" id="SSF53681">
    <property type="entry name" value="Aspartate/glutamate racemase"/>
    <property type="match status" value="2"/>
</dbReference>
<evidence type="ECO:0000313" key="9">
    <source>
        <dbReference type="Proteomes" id="UP000761574"/>
    </source>
</evidence>
<dbReference type="Gene3D" id="3.40.50.1860">
    <property type="match status" value="2"/>
</dbReference>
<comment type="caution">
    <text evidence="8">The sequence shown here is derived from an EMBL/GenBank/DDBJ whole genome shotgun (WGS) entry which is preliminary data.</text>
</comment>